<dbReference type="SUPFAM" id="SSF56436">
    <property type="entry name" value="C-type lectin-like"/>
    <property type="match status" value="1"/>
</dbReference>
<gene>
    <name evidence="2" type="ORF">ACFL6M_05350</name>
</gene>
<feature type="domain" description="Sulfatase-modifying factor enzyme-like" evidence="1">
    <location>
        <begin position="6"/>
        <end position="139"/>
    </location>
</feature>
<dbReference type="EMBL" id="JBHPKH010000060">
    <property type="protein sequence ID" value="MFC1573007.1"/>
    <property type="molecule type" value="Genomic_DNA"/>
</dbReference>
<dbReference type="PANTHER" id="PTHR23150:SF19">
    <property type="entry name" value="FORMYLGLYCINE-GENERATING ENZYME"/>
    <property type="match status" value="1"/>
</dbReference>
<dbReference type="Gene3D" id="3.90.1580.10">
    <property type="entry name" value="paralog of FGE (formylglycine-generating enzyme)"/>
    <property type="match status" value="1"/>
</dbReference>
<dbReference type="Proteomes" id="UP001593833">
    <property type="component" value="Unassembled WGS sequence"/>
</dbReference>
<dbReference type="InterPro" id="IPR042095">
    <property type="entry name" value="SUMF_sf"/>
</dbReference>
<dbReference type="InterPro" id="IPR016187">
    <property type="entry name" value="CTDL_fold"/>
</dbReference>
<dbReference type="InterPro" id="IPR005532">
    <property type="entry name" value="SUMF_dom"/>
</dbReference>
<evidence type="ECO:0000313" key="2">
    <source>
        <dbReference type="EMBL" id="MFC1573007.1"/>
    </source>
</evidence>
<proteinExistence type="predicted"/>
<evidence type="ECO:0000259" key="1">
    <source>
        <dbReference type="Pfam" id="PF03781"/>
    </source>
</evidence>
<organism evidence="2 3">
    <name type="scientific">Eiseniibacteriota bacterium</name>
    <dbReference type="NCBI Taxonomy" id="2212470"/>
    <lineage>
        <taxon>Bacteria</taxon>
        <taxon>Candidatus Eiseniibacteriota</taxon>
    </lineage>
</organism>
<reference evidence="2 3" key="1">
    <citation type="submission" date="2024-09" db="EMBL/GenBank/DDBJ databases">
        <authorList>
            <person name="D'Angelo T."/>
        </authorList>
    </citation>
    <scope>NUCLEOTIDE SEQUENCE [LARGE SCALE GENOMIC DNA]</scope>
    <source>
        <strain evidence="2">SAG AM-320-E07</strain>
    </source>
</reference>
<protein>
    <submittedName>
        <fullName evidence="2">Formylglycine-generating enzyme family protein</fullName>
    </submittedName>
</protein>
<dbReference type="Pfam" id="PF03781">
    <property type="entry name" value="FGE-sulfatase"/>
    <property type="match status" value="1"/>
</dbReference>
<name>A0ABV6YKZ9_UNCEI</name>
<evidence type="ECO:0000313" key="3">
    <source>
        <dbReference type="Proteomes" id="UP001593833"/>
    </source>
</evidence>
<sequence>MFRYSLPTDAEWEYAAQFDDERSYPWGDEEPDCSRANYRGGDPYCVGWTSPVGIYPGEPSIGGESLFDVAGNVWEWCNDWWECDLGTPSQIDPTGPSTGSSRVLRSGSWSNLDHTLRCATRGAGTPSSTYSYRGFRCARSQ</sequence>
<accession>A0ABV6YKZ9</accession>
<dbReference type="InterPro" id="IPR051043">
    <property type="entry name" value="Sulfatase_Mod_Factor_Kinase"/>
</dbReference>
<comment type="caution">
    <text evidence="2">The sequence shown here is derived from an EMBL/GenBank/DDBJ whole genome shotgun (WGS) entry which is preliminary data.</text>
</comment>
<keyword evidence="3" id="KW-1185">Reference proteome</keyword>
<dbReference type="PANTHER" id="PTHR23150">
    <property type="entry name" value="SULFATASE MODIFYING FACTOR 1, 2"/>
    <property type="match status" value="1"/>
</dbReference>